<keyword evidence="2" id="KW-0677">Repeat</keyword>
<dbReference type="GO" id="GO:0043484">
    <property type="term" value="P:regulation of RNA splicing"/>
    <property type="evidence" value="ECO:0007669"/>
    <property type="project" value="TreeGrafter"/>
</dbReference>
<dbReference type="Gene3D" id="3.30.1370.210">
    <property type="match status" value="1"/>
</dbReference>
<organism evidence="7 8">
    <name type="scientific">Ciona savignyi</name>
    <name type="common">Pacific transparent sea squirt</name>
    <dbReference type="NCBI Taxonomy" id="51511"/>
    <lineage>
        <taxon>Eukaryota</taxon>
        <taxon>Metazoa</taxon>
        <taxon>Chordata</taxon>
        <taxon>Tunicata</taxon>
        <taxon>Ascidiacea</taxon>
        <taxon>Phlebobranchia</taxon>
        <taxon>Cionidae</taxon>
        <taxon>Ciona</taxon>
    </lineage>
</organism>
<evidence type="ECO:0000256" key="5">
    <source>
        <dbReference type="PROSITE-ProRule" id="PRU00723"/>
    </source>
</evidence>
<dbReference type="PROSITE" id="PS50103">
    <property type="entry name" value="ZF_C3H1"/>
    <property type="match status" value="3"/>
</dbReference>
<keyword evidence="1 5" id="KW-0479">Metal-binding</keyword>
<keyword evidence="4 5" id="KW-0862">Zinc</keyword>
<dbReference type="Pfam" id="PF00642">
    <property type="entry name" value="zf-CCCH"/>
    <property type="match status" value="1"/>
</dbReference>
<name>H2YAT3_CIOSA</name>
<dbReference type="AlphaFoldDB" id="H2YAT3"/>
<evidence type="ECO:0000256" key="3">
    <source>
        <dbReference type="ARBA" id="ARBA00022771"/>
    </source>
</evidence>
<keyword evidence="8" id="KW-1185">Reference proteome</keyword>
<dbReference type="OMA" id="FEQNESW"/>
<dbReference type="InParanoid" id="H2YAT3"/>
<dbReference type="GeneTree" id="ENSGT00950000182897"/>
<evidence type="ECO:0000256" key="2">
    <source>
        <dbReference type="ARBA" id="ARBA00022737"/>
    </source>
</evidence>
<feature type="domain" description="C3H1-type" evidence="6">
    <location>
        <begin position="32"/>
        <end position="59"/>
    </location>
</feature>
<dbReference type="Ensembl" id="ENSCSAVT00000002470.1">
    <property type="protein sequence ID" value="ENSCSAVP00000002431.1"/>
    <property type="gene ID" value="ENSCSAVG00000001429.1"/>
</dbReference>
<dbReference type="SUPFAM" id="SSF90229">
    <property type="entry name" value="CCCH zinc finger"/>
    <property type="match status" value="1"/>
</dbReference>
<sequence>MLPSNCFVASIFIMADDHGSFEQNESWSGNLYEKKSICRDFSRNMCHRGRRCKYKHPSAGELDQIVDVSGADIVYEFCHDFQNSQCQRTNCRFIHCTQEEEETYMKSKKLPQRLKYQYDYGIGDYQIGQEKHRLEKMIGAAEVAGRPVCRDFLNHDCHRGKKCKFLHLDPQKGNETESSLKRQRIHVDECEQYTDKCNEYMVVGTQQELSGPKDHMGVH</sequence>
<feature type="domain" description="C3H1-type" evidence="6">
    <location>
        <begin position="77"/>
        <end position="98"/>
    </location>
</feature>
<evidence type="ECO:0000256" key="4">
    <source>
        <dbReference type="ARBA" id="ARBA00022833"/>
    </source>
</evidence>
<dbReference type="SMART" id="SM00356">
    <property type="entry name" value="ZnF_C3H1"/>
    <property type="match status" value="3"/>
</dbReference>
<proteinExistence type="predicted"/>
<dbReference type="Gene3D" id="4.10.1000.10">
    <property type="entry name" value="Zinc finger, CCCH-type"/>
    <property type="match status" value="1"/>
</dbReference>
<dbReference type="GO" id="GO:0003723">
    <property type="term" value="F:RNA binding"/>
    <property type="evidence" value="ECO:0007669"/>
    <property type="project" value="TreeGrafter"/>
</dbReference>
<dbReference type="InterPro" id="IPR000571">
    <property type="entry name" value="Znf_CCCH"/>
</dbReference>
<evidence type="ECO:0000256" key="1">
    <source>
        <dbReference type="ARBA" id="ARBA00022723"/>
    </source>
</evidence>
<feature type="zinc finger region" description="C3H1-type" evidence="5">
    <location>
        <begin position="77"/>
        <end position="98"/>
    </location>
</feature>
<dbReference type="InterPro" id="IPR036855">
    <property type="entry name" value="Znf_CCCH_sf"/>
</dbReference>
<accession>H2YAT3</accession>
<evidence type="ECO:0000259" key="6">
    <source>
        <dbReference type="PROSITE" id="PS50103"/>
    </source>
</evidence>
<dbReference type="Proteomes" id="UP000007875">
    <property type="component" value="Unassembled WGS sequence"/>
</dbReference>
<dbReference type="GO" id="GO:0008270">
    <property type="term" value="F:zinc ion binding"/>
    <property type="evidence" value="ECO:0007669"/>
    <property type="project" value="UniProtKB-KW"/>
</dbReference>
<reference evidence="7" key="3">
    <citation type="submission" date="2025-09" db="UniProtKB">
        <authorList>
            <consortium name="Ensembl"/>
        </authorList>
    </citation>
    <scope>IDENTIFICATION</scope>
</reference>
<feature type="zinc finger region" description="C3H1-type" evidence="5">
    <location>
        <begin position="32"/>
        <end position="59"/>
    </location>
</feature>
<dbReference type="eggNOG" id="KOG2494">
    <property type="taxonomic scope" value="Eukaryota"/>
</dbReference>
<reference evidence="7" key="2">
    <citation type="submission" date="2025-08" db="UniProtKB">
        <authorList>
            <consortium name="Ensembl"/>
        </authorList>
    </citation>
    <scope>IDENTIFICATION</scope>
</reference>
<dbReference type="PANTHER" id="PTHR12675">
    <property type="entry name" value="MUSCLEBLIND-LIKE PROTEIN"/>
    <property type="match status" value="1"/>
</dbReference>
<protein>
    <recommendedName>
        <fullName evidence="6">C3H1-type domain-containing protein</fullName>
    </recommendedName>
</protein>
<feature type="zinc finger region" description="C3H1-type" evidence="5">
    <location>
        <begin position="144"/>
        <end position="170"/>
    </location>
</feature>
<dbReference type="HOGENOM" id="CLU_1264097_0_0_1"/>
<reference evidence="8" key="1">
    <citation type="submission" date="2003-08" db="EMBL/GenBank/DDBJ databases">
        <authorList>
            <person name="Birren B."/>
            <person name="Nusbaum C."/>
            <person name="Abebe A."/>
            <person name="Abouelleil A."/>
            <person name="Adekoya E."/>
            <person name="Ait-zahra M."/>
            <person name="Allen N."/>
            <person name="Allen T."/>
            <person name="An P."/>
            <person name="Anderson M."/>
            <person name="Anderson S."/>
            <person name="Arachchi H."/>
            <person name="Armbruster J."/>
            <person name="Bachantsang P."/>
            <person name="Baldwin J."/>
            <person name="Barry A."/>
            <person name="Bayul T."/>
            <person name="Blitshsteyn B."/>
            <person name="Bloom T."/>
            <person name="Blye J."/>
            <person name="Boguslavskiy L."/>
            <person name="Borowsky M."/>
            <person name="Boukhgalter B."/>
            <person name="Brunache A."/>
            <person name="Butler J."/>
            <person name="Calixte N."/>
            <person name="Calvo S."/>
            <person name="Camarata J."/>
            <person name="Campo K."/>
            <person name="Chang J."/>
            <person name="Cheshatsang Y."/>
            <person name="Citroen M."/>
            <person name="Collymore A."/>
            <person name="Considine T."/>
            <person name="Cook A."/>
            <person name="Cooke P."/>
            <person name="Corum B."/>
            <person name="Cuomo C."/>
            <person name="David R."/>
            <person name="Dawoe T."/>
            <person name="Degray S."/>
            <person name="Dodge S."/>
            <person name="Dooley K."/>
            <person name="Dorje P."/>
            <person name="Dorjee K."/>
            <person name="Dorris L."/>
            <person name="Duffey N."/>
            <person name="Dupes A."/>
            <person name="Elkins T."/>
            <person name="Engels R."/>
            <person name="Erickson J."/>
            <person name="Farina A."/>
            <person name="Faro S."/>
            <person name="Ferreira P."/>
            <person name="Fischer H."/>
            <person name="Fitzgerald M."/>
            <person name="Foley K."/>
            <person name="Gage D."/>
            <person name="Galagan J."/>
            <person name="Gearin G."/>
            <person name="Gnerre S."/>
            <person name="Gnirke A."/>
            <person name="Goyette A."/>
            <person name="Graham J."/>
            <person name="Grandbois E."/>
            <person name="Gyaltsen K."/>
            <person name="Hafez N."/>
            <person name="Hagopian D."/>
            <person name="Hagos B."/>
            <person name="Hall J."/>
            <person name="Hatcher B."/>
            <person name="Heller A."/>
            <person name="Higgins H."/>
            <person name="Honan T."/>
            <person name="Horn A."/>
            <person name="Houde N."/>
            <person name="Hughes L."/>
            <person name="Hulme W."/>
            <person name="Husby E."/>
            <person name="Iliev I."/>
            <person name="Jaffe D."/>
            <person name="Jones C."/>
            <person name="Kamal M."/>
            <person name="Kamat A."/>
            <person name="Kamvysselis M."/>
            <person name="Karlsson E."/>
            <person name="Kells C."/>
            <person name="Kieu A."/>
            <person name="Kisner P."/>
            <person name="Kodira C."/>
            <person name="Kulbokas E."/>
            <person name="Labutti K."/>
            <person name="Lama D."/>
            <person name="Landers T."/>
            <person name="Leger J."/>
            <person name="Levine S."/>
            <person name="Lewis D."/>
            <person name="Lewis T."/>
            <person name="Lindblad-toh K."/>
            <person name="Liu X."/>
            <person name="Lokyitsang T."/>
            <person name="Lokyitsang Y."/>
            <person name="Lucien O."/>
            <person name="Lui A."/>
            <person name="Ma L.J."/>
            <person name="Mabbitt R."/>
            <person name="Macdonald J."/>
            <person name="Maclean C."/>
            <person name="Major J."/>
            <person name="Manning J."/>
            <person name="Marabella R."/>
            <person name="Maru K."/>
            <person name="Matthews C."/>
            <person name="Mauceli E."/>
            <person name="Mccarthy M."/>
            <person name="Mcdonough S."/>
            <person name="Mcghee T."/>
            <person name="Meldrim J."/>
            <person name="Meneus L."/>
            <person name="Mesirov J."/>
            <person name="Mihalev A."/>
            <person name="Mihova T."/>
            <person name="Mikkelsen T."/>
            <person name="Mlenga V."/>
            <person name="Moru K."/>
            <person name="Mozes J."/>
            <person name="Mulrain L."/>
            <person name="Munson G."/>
            <person name="Naylor J."/>
            <person name="Newes C."/>
            <person name="Nguyen C."/>
            <person name="Nguyen N."/>
            <person name="Nguyen T."/>
            <person name="Nicol R."/>
            <person name="Nielsen C."/>
            <person name="Nizzari M."/>
            <person name="Norbu C."/>
            <person name="Norbu N."/>
            <person name="O'donnell P."/>
            <person name="Okoawo O."/>
            <person name="O'leary S."/>
            <person name="Omotosho B."/>
            <person name="O'neill K."/>
            <person name="Osman S."/>
            <person name="Parker S."/>
            <person name="Perrin D."/>
            <person name="Phunkhang P."/>
            <person name="Piqani B."/>
            <person name="Purcell S."/>
            <person name="Rachupka T."/>
            <person name="Ramasamy U."/>
            <person name="Rameau R."/>
            <person name="Ray V."/>
            <person name="Raymond C."/>
            <person name="Retta R."/>
            <person name="Richardson S."/>
            <person name="Rise C."/>
            <person name="Rodriguez J."/>
            <person name="Rogers J."/>
            <person name="Rogov P."/>
            <person name="Rutman M."/>
            <person name="Schupbach R."/>
            <person name="Seaman C."/>
            <person name="Settipalli S."/>
            <person name="Sharpe T."/>
            <person name="Sheridan J."/>
            <person name="Sherpa N."/>
            <person name="Shi J."/>
            <person name="Smirnov S."/>
            <person name="Smith C."/>
            <person name="Sougnez C."/>
            <person name="Spencer B."/>
            <person name="Stalker J."/>
            <person name="Stange-thomann N."/>
            <person name="Stavropoulos S."/>
            <person name="Stetson K."/>
            <person name="Stone C."/>
            <person name="Stone S."/>
            <person name="Stubbs M."/>
            <person name="Talamas J."/>
            <person name="Tchuinga P."/>
            <person name="Tenzing P."/>
            <person name="Tesfaye S."/>
            <person name="Theodore J."/>
            <person name="Thoulutsang Y."/>
            <person name="Topham K."/>
            <person name="Towey S."/>
            <person name="Tsamla T."/>
            <person name="Tsomo N."/>
            <person name="Vallee D."/>
            <person name="Vassiliev H."/>
            <person name="Venkataraman V."/>
            <person name="Vinson J."/>
            <person name="Vo A."/>
            <person name="Wade C."/>
            <person name="Wang S."/>
            <person name="Wangchuk T."/>
            <person name="Wangdi T."/>
            <person name="Whittaker C."/>
            <person name="Wilkinson J."/>
            <person name="Wu Y."/>
            <person name="Wyman D."/>
            <person name="Yadav S."/>
            <person name="Yang S."/>
            <person name="Yang X."/>
            <person name="Yeager S."/>
            <person name="Yee E."/>
            <person name="Young G."/>
            <person name="Zainoun J."/>
            <person name="Zembeck L."/>
            <person name="Zimmer A."/>
            <person name="Zody M."/>
            <person name="Lander E."/>
        </authorList>
    </citation>
    <scope>NUCLEOTIDE SEQUENCE [LARGE SCALE GENOMIC DNA]</scope>
</reference>
<evidence type="ECO:0000313" key="8">
    <source>
        <dbReference type="Proteomes" id="UP000007875"/>
    </source>
</evidence>
<dbReference type="PANTHER" id="PTHR12675:SF6">
    <property type="entry name" value="ZINC FINGER CCCH DOMAIN-CONTAINING PROTEIN 10"/>
    <property type="match status" value="1"/>
</dbReference>
<evidence type="ECO:0000313" key="7">
    <source>
        <dbReference type="Ensembl" id="ENSCSAVP00000002431.1"/>
    </source>
</evidence>
<dbReference type="STRING" id="51511.ENSCSAVP00000002431"/>
<keyword evidence="3 5" id="KW-0863">Zinc-finger</keyword>
<feature type="domain" description="C3H1-type" evidence="6">
    <location>
        <begin position="144"/>
        <end position="170"/>
    </location>
</feature>